<dbReference type="GO" id="GO:0030289">
    <property type="term" value="C:protein phosphatase 4 complex"/>
    <property type="evidence" value="ECO:0007669"/>
    <property type="project" value="InterPro"/>
</dbReference>
<proteinExistence type="inferred from homology"/>
<evidence type="ECO:0000256" key="2">
    <source>
        <dbReference type="SAM" id="MobiDB-lite"/>
    </source>
</evidence>
<feature type="region of interest" description="Disordered" evidence="2">
    <location>
        <begin position="316"/>
        <end position="336"/>
    </location>
</feature>
<evidence type="ECO:0000313" key="5">
    <source>
        <dbReference type="WBParaSite" id="SBAD_0001306101-mRNA-1"/>
    </source>
</evidence>
<dbReference type="GO" id="GO:0019888">
    <property type="term" value="F:protein phosphatase regulator activity"/>
    <property type="evidence" value="ECO:0007669"/>
    <property type="project" value="InterPro"/>
</dbReference>
<keyword evidence="4" id="KW-1185">Reference proteome</keyword>
<organism evidence="5">
    <name type="scientific">Soboliphyme baturini</name>
    <dbReference type="NCBI Taxonomy" id="241478"/>
    <lineage>
        <taxon>Eukaryota</taxon>
        <taxon>Metazoa</taxon>
        <taxon>Ecdysozoa</taxon>
        <taxon>Nematoda</taxon>
        <taxon>Enoplea</taxon>
        <taxon>Dorylaimia</taxon>
        <taxon>Dioctophymatida</taxon>
        <taxon>Dioctophymatoidea</taxon>
        <taxon>Soboliphymatidae</taxon>
        <taxon>Soboliphyme</taxon>
    </lineage>
</organism>
<dbReference type="Proteomes" id="UP000270296">
    <property type="component" value="Unassembled WGS sequence"/>
</dbReference>
<feature type="region of interest" description="Disordered" evidence="2">
    <location>
        <begin position="173"/>
        <end position="199"/>
    </location>
</feature>
<dbReference type="AlphaFoldDB" id="A0A183J9V3"/>
<feature type="compositionally biased region" description="Polar residues" evidence="2">
    <location>
        <begin position="415"/>
        <end position="424"/>
    </location>
</feature>
<evidence type="ECO:0000313" key="3">
    <source>
        <dbReference type="EMBL" id="VDP50571.1"/>
    </source>
</evidence>
<dbReference type="Pfam" id="PF09184">
    <property type="entry name" value="PPP4R2"/>
    <property type="match status" value="1"/>
</dbReference>
<comment type="similarity">
    <text evidence="1">Belongs to the PPP4R2 family.</text>
</comment>
<evidence type="ECO:0000256" key="1">
    <source>
        <dbReference type="ARBA" id="ARBA00009207"/>
    </source>
</evidence>
<dbReference type="GO" id="GO:0005634">
    <property type="term" value="C:nucleus"/>
    <property type="evidence" value="ECO:0007669"/>
    <property type="project" value="TreeGrafter"/>
</dbReference>
<feature type="region of interest" description="Disordered" evidence="2">
    <location>
        <begin position="379"/>
        <end position="427"/>
    </location>
</feature>
<dbReference type="PANTHER" id="PTHR16487:SF0">
    <property type="entry name" value="PROTEIN PHOSPHATASE 4 REGULATORY SUBUNIT 2-RELATED"/>
    <property type="match status" value="1"/>
</dbReference>
<dbReference type="GO" id="GO:0005737">
    <property type="term" value="C:cytoplasm"/>
    <property type="evidence" value="ECO:0007669"/>
    <property type="project" value="TreeGrafter"/>
</dbReference>
<feature type="compositionally biased region" description="Polar residues" evidence="2">
    <location>
        <begin position="384"/>
        <end position="393"/>
    </location>
</feature>
<dbReference type="OrthoDB" id="341898at2759"/>
<name>A0A183J9V3_9BILA</name>
<dbReference type="InterPro" id="IPR015267">
    <property type="entry name" value="PPP4R2"/>
</dbReference>
<accession>A0A183J9V3</accession>
<dbReference type="EMBL" id="UZAM01018402">
    <property type="protein sequence ID" value="VDP50571.1"/>
    <property type="molecule type" value="Genomic_DNA"/>
</dbReference>
<reference evidence="3 4" key="2">
    <citation type="submission" date="2018-11" db="EMBL/GenBank/DDBJ databases">
        <authorList>
            <consortium name="Pathogen Informatics"/>
        </authorList>
    </citation>
    <scope>NUCLEOTIDE SEQUENCE [LARGE SCALE GENOMIC DNA]</scope>
</reference>
<evidence type="ECO:0000313" key="4">
    <source>
        <dbReference type="Proteomes" id="UP000270296"/>
    </source>
</evidence>
<gene>
    <name evidence="3" type="ORF">SBAD_LOCUS12651</name>
</gene>
<dbReference type="PANTHER" id="PTHR16487">
    <property type="entry name" value="PPP4R2-RELATED PROTEIN"/>
    <property type="match status" value="1"/>
</dbReference>
<protein>
    <submittedName>
        <fullName evidence="5">Serine/threonine-protein phosphatase 4 regulatory subunit 2</fullName>
    </submittedName>
</protein>
<reference evidence="5" key="1">
    <citation type="submission" date="2016-06" db="UniProtKB">
        <authorList>
            <consortium name="WormBaseParasite"/>
        </authorList>
    </citation>
    <scope>IDENTIFICATION</scope>
</reference>
<dbReference type="WBParaSite" id="SBAD_0001306101-mRNA-1">
    <property type="protein sequence ID" value="SBAD_0001306101-mRNA-1"/>
    <property type="gene ID" value="SBAD_0001306101"/>
</dbReference>
<sequence>MVQDNVEESFRQAIAQFNASKLGDGSDDTGGGAETCTSDKSSAELLDDYLIHVARTGKTLFEWLFIRPLFISRLERAMLEMAVNAPMRNTDDKSYLECRERVLKRVREFQGIPFTIQRMCELITSPKKHYFRVDKYYRALEKNICIVSTIGPNEERETELEYHVVNGIATTGESDENLKKHGTPRVASNSPSAMATADLSEGGDTKAHLVSTAETATTVAVVPQVATSSYGNGTPMPSIEALWNSTMTSSTCNTIRNNSVAPLSPLEIATNVNSPSDTSLESLCPSISHSMIDADEDILSKESYWIGSASSLPEITSSSAQNKHSEPAANGSGSSSSLPSVEIAFGSYAHSSVLTAQAQPVDDDNRFAPFIQKVEEQVPPLSPQAVTQSSSALTDALPPVDKAEPPRENAAIVASNASPNGSATDRTKAIAEFDSDCLT</sequence>